<reference evidence="1" key="1">
    <citation type="submission" date="2020-08" db="EMBL/GenBank/DDBJ databases">
        <title>Multicomponent nature underlies the extraordinary mechanical properties of spider dragline silk.</title>
        <authorList>
            <person name="Kono N."/>
            <person name="Nakamura H."/>
            <person name="Mori M."/>
            <person name="Yoshida Y."/>
            <person name="Ohtoshi R."/>
            <person name="Malay A.D."/>
            <person name="Moran D.A.P."/>
            <person name="Tomita M."/>
            <person name="Numata K."/>
            <person name="Arakawa K."/>
        </authorList>
    </citation>
    <scope>NUCLEOTIDE SEQUENCE</scope>
</reference>
<comment type="caution">
    <text evidence="1">The sequence shown here is derived from an EMBL/GenBank/DDBJ whole genome shotgun (WGS) entry which is preliminary data.</text>
</comment>
<evidence type="ECO:0000313" key="2">
    <source>
        <dbReference type="Proteomes" id="UP000887013"/>
    </source>
</evidence>
<sequence length="150" mass="16982">MGHDYLQARLYCIGLAPDEIYSLYRTSYMGYLQYCLKLDNLPADISPCYWKSRRRMGEQPRESVELPTGRKFGAESALISINQSSPKATEFADVSTPEMMDGEVTLLIKTEKLTALRVVFLNFFGVSAEQVVFPSCGKVDYLSLNWVSEN</sequence>
<dbReference type="Proteomes" id="UP000887013">
    <property type="component" value="Unassembled WGS sequence"/>
</dbReference>
<organism evidence="1 2">
    <name type="scientific">Nephila pilipes</name>
    <name type="common">Giant wood spider</name>
    <name type="synonym">Nephila maculata</name>
    <dbReference type="NCBI Taxonomy" id="299642"/>
    <lineage>
        <taxon>Eukaryota</taxon>
        <taxon>Metazoa</taxon>
        <taxon>Ecdysozoa</taxon>
        <taxon>Arthropoda</taxon>
        <taxon>Chelicerata</taxon>
        <taxon>Arachnida</taxon>
        <taxon>Araneae</taxon>
        <taxon>Araneomorphae</taxon>
        <taxon>Entelegynae</taxon>
        <taxon>Araneoidea</taxon>
        <taxon>Nephilidae</taxon>
        <taxon>Nephila</taxon>
    </lineage>
</organism>
<dbReference type="EMBL" id="BMAW01024203">
    <property type="protein sequence ID" value="GFT86894.1"/>
    <property type="molecule type" value="Genomic_DNA"/>
</dbReference>
<protein>
    <submittedName>
        <fullName evidence="1">Uncharacterized protein</fullName>
    </submittedName>
</protein>
<evidence type="ECO:0000313" key="1">
    <source>
        <dbReference type="EMBL" id="GFT86894.1"/>
    </source>
</evidence>
<accession>A0A8X6PXZ7</accession>
<keyword evidence="2" id="KW-1185">Reference proteome</keyword>
<dbReference type="AlphaFoldDB" id="A0A8X6PXZ7"/>
<proteinExistence type="predicted"/>
<gene>
    <name evidence="1" type="ORF">NPIL_255801</name>
</gene>
<name>A0A8X6PXZ7_NEPPI</name>